<evidence type="ECO:0008006" key="3">
    <source>
        <dbReference type="Google" id="ProtNLM"/>
    </source>
</evidence>
<reference evidence="1 2" key="1">
    <citation type="journal article" date="2013" name="Int. J. Syst. Evol. Microbiol.">
        <title>Tumebacillus flagellatus sp. nov., an alpha-amylase/pullulanase-producing bacterium isolated from cassava wastewater.</title>
        <authorList>
            <person name="Wang Q."/>
            <person name="Xie N."/>
            <person name="Qin Y."/>
            <person name="Shen N."/>
            <person name="Zhu J."/>
            <person name="Mi H."/>
            <person name="Huang R."/>
        </authorList>
    </citation>
    <scope>NUCLEOTIDE SEQUENCE [LARGE SCALE GENOMIC DNA]</scope>
    <source>
        <strain evidence="1 2">GST4</strain>
    </source>
</reference>
<name>A0A074LGD5_9BACL</name>
<keyword evidence="2" id="KW-1185">Reference proteome</keyword>
<dbReference type="EMBL" id="JMIR01000041">
    <property type="protein sequence ID" value="KEO81291.1"/>
    <property type="molecule type" value="Genomic_DNA"/>
</dbReference>
<gene>
    <name evidence="1" type="ORF">EL26_21685</name>
</gene>
<dbReference type="Proteomes" id="UP000027931">
    <property type="component" value="Unassembled WGS sequence"/>
</dbReference>
<comment type="caution">
    <text evidence="1">The sequence shown here is derived from an EMBL/GenBank/DDBJ whole genome shotgun (WGS) entry which is preliminary data.</text>
</comment>
<evidence type="ECO:0000313" key="2">
    <source>
        <dbReference type="Proteomes" id="UP000027931"/>
    </source>
</evidence>
<protein>
    <recommendedName>
        <fullName evidence="3">HTH cro/C1-type domain-containing protein</fullName>
    </recommendedName>
</protein>
<accession>A0A074LGD5</accession>
<organism evidence="1 2">
    <name type="scientific">Tumebacillus flagellatus</name>
    <dbReference type="NCBI Taxonomy" id="1157490"/>
    <lineage>
        <taxon>Bacteria</taxon>
        <taxon>Bacillati</taxon>
        <taxon>Bacillota</taxon>
        <taxon>Bacilli</taxon>
        <taxon>Bacillales</taxon>
        <taxon>Alicyclobacillaceae</taxon>
        <taxon>Tumebacillus</taxon>
    </lineage>
</organism>
<proteinExistence type="predicted"/>
<sequence>MDTHGIKQKTVVEESGVSSVTLTKLCNVDLPKNKIIRSTAVKIVDALARLTGEPVKIEDFWA</sequence>
<dbReference type="AlphaFoldDB" id="A0A074LGD5"/>
<evidence type="ECO:0000313" key="1">
    <source>
        <dbReference type="EMBL" id="KEO81291.1"/>
    </source>
</evidence>